<gene>
    <name evidence="1" type="ORF">DI549_05380</name>
</gene>
<dbReference type="SUPFAM" id="SSF51445">
    <property type="entry name" value="(Trans)glycosidases"/>
    <property type="match status" value="1"/>
</dbReference>
<dbReference type="InterPro" id="IPR017853">
    <property type="entry name" value="GH"/>
</dbReference>
<reference evidence="1 2" key="1">
    <citation type="submission" date="2017-08" db="EMBL/GenBank/DDBJ databases">
        <title>Infants hospitalized years apart are colonized by the same room-sourced microbial strains.</title>
        <authorList>
            <person name="Brooks B."/>
            <person name="Olm M.R."/>
            <person name="Firek B.A."/>
            <person name="Baker R."/>
            <person name="Thomas B.C."/>
            <person name="Morowitz M.J."/>
            <person name="Banfield J.F."/>
        </authorList>
    </citation>
    <scope>NUCLEOTIDE SEQUENCE [LARGE SCALE GENOMIC DNA]</scope>
    <source>
        <strain evidence="1">S2_005_001_R2_27</strain>
    </source>
</reference>
<dbReference type="Gene3D" id="3.20.20.80">
    <property type="entry name" value="Glycosidases"/>
    <property type="match status" value="1"/>
</dbReference>
<name>A0A2W5RBV9_ANCNO</name>
<dbReference type="EMBL" id="QFQD01000011">
    <property type="protein sequence ID" value="PZQ84325.1"/>
    <property type="molecule type" value="Genomic_DNA"/>
</dbReference>
<sequence>MVRHPDSAADSDEGPRRQHGVLRRLAAPLLALVLAASSGFAATGEPVRPFLAYHSSWYEPDATRAAETTLARLSGYISHVALSFAKPDLNYAGGLDLAGTGLEYRPSGTVIRDAIALLKARNPATRVLVALGGSTYTGWDKLAPAAIGRLVRDLGADGVDIDFEPPSPACSPQAGTVRCASDALILDVVRRLRAELPRPFVISLAGWSVGAYGAGDFASAPPPSPWRGLLLGLFASPAARELDLVSIMSYDAGPAYDPAQAFRAYRAVWKGPLALGISVMPSSQGGPRFTVARTAQLLRTVANDPLAGAMLYALLETPPGPPGPDNPDYRALSVAICVSLARPGCDAPLP</sequence>
<accession>A0A2W5RBV9</accession>
<dbReference type="AlphaFoldDB" id="A0A2W5RBV9"/>
<dbReference type="Proteomes" id="UP000248887">
    <property type="component" value="Unassembled WGS sequence"/>
</dbReference>
<proteinExistence type="predicted"/>
<evidence type="ECO:0000313" key="2">
    <source>
        <dbReference type="Proteomes" id="UP000248887"/>
    </source>
</evidence>
<comment type="caution">
    <text evidence="1">The sequence shown here is derived from an EMBL/GenBank/DDBJ whole genome shotgun (WGS) entry which is preliminary data.</text>
</comment>
<organism evidence="1 2">
    <name type="scientific">Ancylobacter novellus</name>
    <name type="common">Thiobacillus novellus</name>
    <dbReference type="NCBI Taxonomy" id="921"/>
    <lineage>
        <taxon>Bacteria</taxon>
        <taxon>Pseudomonadati</taxon>
        <taxon>Pseudomonadota</taxon>
        <taxon>Alphaproteobacteria</taxon>
        <taxon>Hyphomicrobiales</taxon>
        <taxon>Xanthobacteraceae</taxon>
        <taxon>Ancylobacter</taxon>
    </lineage>
</organism>
<protein>
    <submittedName>
        <fullName evidence="1">Uncharacterized protein</fullName>
    </submittedName>
</protein>
<evidence type="ECO:0000313" key="1">
    <source>
        <dbReference type="EMBL" id="PZQ84325.1"/>
    </source>
</evidence>